<dbReference type="Proteomes" id="UP000276634">
    <property type="component" value="Unassembled WGS sequence"/>
</dbReference>
<name>A0A3N1Y507_9GAMM</name>
<evidence type="ECO:0000313" key="2">
    <source>
        <dbReference type="Proteomes" id="UP000276634"/>
    </source>
</evidence>
<protein>
    <recommendedName>
        <fullName evidence="3">DUF1641 domain-containing protein</fullName>
    </recommendedName>
</protein>
<keyword evidence="2" id="KW-1185">Reference proteome</keyword>
<dbReference type="AlphaFoldDB" id="A0A3N1Y507"/>
<organism evidence="1 2">
    <name type="scientific">Inmirania thermothiophila</name>
    <dbReference type="NCBI Taxonomy" id="1750597"/>
    <lineage>
        <taxon>Bacteria</taxon>
        <taxon>Pseudomonadati</taxon>
        <taxon>Pseudomonadota</taxon>
        <taxon>Gammaproteobacteria</taxon>
        <taxon>Chromatiales</taxon>
        <taxon>Ectothiorhodospiraceae</taxon>
        <taxon>Inmirania</taxon>
    </lineage>
</organism>
<dbReference type="EMBL" id="RJVI01000002">
    <property type="protein sequence ID" value="ROR32357.1"/>
    <property type="molecule type" value="Genomic_DNA"/>
</dbReference>
<evidence type="ECO:0000313" key="1">
    <source>
        <dbReference type="EMBL" id="ROR32357.1"/>
    </source>
</evidence>
<accession>A0A3N1Y507</accession>
<comment type="caution">
    <text evidence="1">The sequence shown here is derived from an EMBL/GenBank/DDBJ whole genome shotgun (WGS) entry which is preliminary data.</text>
</comment>
<dbReference type="RefSeq" id="WP_211331928.1">
    <property type="nucleotide sequence ID" value="NZ_RJVI01000002.1"/>
</dbReference>
<reference evidence="1 2" key="1">
    <citation type="submission" date="2018-11" db="EMBL/GenBank/DDBJ databases">
        <title>Genomic Encyclopedia of Type Strains, Phase IV (KMG-IV): sequencing the most valuable type-strain genomes for metagenomic binning, comparative biology and taxonomic classification.</title>
        <authorList>
            <person name="Goeker M."/>
        </authorList>
    </citation>
    <scope>NUCLEOTIDE SEQUENCE [LARGE SCALE GENOMIC DNA]</scope>
    <source>
        <strain evidence="1 2">DSM 100275</strain>
    </source>
</reference>
<sequence length="246" mass="26516">MNDTTQAPPAMGEELERLARATTDALTDSMVERAAVAAGNAMEVLDRLNDEQTRAAIHALLDGLTELHRLGALQGALDLVRLLHGAREALTDSMVERLVTALGNLGELADLLNDEVNRKAMAEAIQAFGELHRLGATQTLFDLVRLVHAARDAATDSMVERGFVFIEQMVNNLANEEMAELAHQTRRAMEEALEECVQVPAGGGLLGTVRMLANPEAQSALRFLLAFGCRLQQRAAALTPRNGGEG</sequence>
<evidence type="ECO:0008006" key="3">
    <source>
        <dbReference type="Google" id="ProtNLM"/>
    </source>
</evidence>
<proteinExistence type="predicted"/>
<gene>
    <name evidence="1" type="ORF">EDC57_1555</name>
</gene>